<reference evidence="2" key="1">
    <citation type="submission" date="2020-10" db="EMBL/GenBank/DDBJ databases">
        <authorList>
            <person name="Gilroy R."/>
        </authorList>
    </citation>
    <scope>NUCLEOTIDE SEQUENCE</scope>
    <source>
        <strain evidence="2">ChiHcec3-11533</strain>
    </source>
</reference>
<name>A0A9D1IE20_9FIRM</name>
<dbReference type="SUPFAM" id="SSF54427">
    <property type="entry name" value="NTF2-like"/>
    <property type="match status" value="1"/>
</dbReference>
<evidence type="ECO:0000259" key="1">
    <source>
        <dbReference type="PROSITE" id="PS50930"/>
    </source>
</evidence>
<protein>
    <submittedName>
        <fullName evidence="2">LytTR family transcriptional regulator DNA-binding domain-containing protein</fullName>
    </submittedName>
</protein>
<dbReference type="GO" id="GO:0003677">
    <property type="term" value="F:DNA binding"/>
    <property type="evidence" value="ECO:0007669"/>
    <property type="project" value="UniProtKB-KW"/>
</dbReference>
<evidence type="ECO:0000313" key="3">
    <source>
        <dbReference type="Proteomes" id="UP000824072"/>
    </source>
</evidence>
<dbReference type="Pfam" id="PF04397">
    <property type="entry name" value="LytTR"/>
    <property type="match status" value="1"/>
</dbReference>
<dbReference type="Proteomes" id="UP000824072">
    <property type="component" value="Unassembled WGS sequence"/>
</dbReference>
<dbReference type="Gene3D" id="3.10.450.50">
    <property type="match status" value="1"/>
</dbReference>
<dbReference type="PROSITE" id="PS50930">
    <property type="entry name" value="HTH_LYTTR"/>
    <property type="match status" value="1"/>
</dbReference>
<feature type="domain" description="HTH LytTR-type" evidence="1">
    <location>
        <begin position="198"/>
        <end position="267"/>
    </location>
</feature>
<organism evidence="2 3">
    <name type="scientific">Candidatus Pullichristensenella excrementigallinarum</name>
    <dbReference type="NCBI Taxonomy" id="2840907"/>
    <lineage>
        <taxon>Bacteria</taxon>
        <taxon>Bacillati</taxon>
        <taxon>Bacillota</taxon>
        <taxon>Clostridia</taxon>
        <taxon>Candidatus Pullichristensenella</taxon>
    </lineage>
</organism>
<gene>
    <name evidence="2" type="ORF">IAB02_06275</name>
</gene>
<dbReference type="InterPro" id="IPR007492">
    <property type="entry name" value="LytTR_DNA-bd_dom"/>
</dbReference>
<evidence type="ECO:0000313" key="2">
    <source>
        <dbReference type="EMBL" id="HIU34154.1"/>
    </source>
</evidence>
<keyword evidence="2" id="KW-0238">DNA-binding</keyword>
<dbReference type="AlphaFoldDB" id="A0A9D1IE20"/>
<dbReference type="InterPro" id="IPR032710">
    <property type="entry name" value="NTF2-like_dom_sf"/>
</dbReference>
<reference evidence="2" key="2">
    <citation type="journal article" date="2021" name="PeerJ">
        <title>Extensive microbial diversity within the chicken gut microbiome revealed by metagenomics and culture.</title>
        <authorList>
            <person name="Gilroy R."/>
            <person name="Ravi A."/>
            <person name="Getino M."/>
            <person name="Pursley I."/>
            <person name="Horton D.L."/>
            <person name="Alikhan N.F."/>
            <person name="Baker D."/>
            <person name="Gharbi K."/>
            <person name="Hall N."/>
            <person name="Watson M."/>
            <person name="Adriaenssens E.M."/>
            <person name="Foster-Nyarko E."/>
            <person name="Jarju S."/>
            <person name="Secka A."/>
            <person name="Antonio M."/>
            <person name="Oren A."/>
            <person name="Chaudhuri R.R."/>
            <person name="La Ragione R."/>
            <person name="Hildebrand F."/>
            <person name="Pallen M.J."/>
        </authorList>
    </citation>
    <scope>NUCLEOTIDE SEQUENCE</scope>
    <source>
        <strain evidence="2">ChiHcec3-11533</strain>
    </source>
</reference>
<sequence>MARKNYTENDAVSVSQAMLRAHHDRRIGDCIRYFAEDMIWTGPFEFQRSRGIREFIQAAASEYDTSPITLSREEYHPLRLAPNLFMVYGRYFCTMYPEGGGIITSYPRFTLMLRGEENGLKVFYMHVSIAGDRDSAQGTAPTMGYYEYIGNFLSRKKQGTGAEQAKKKALHDINGNYHYLFDYELVRVQGERVYCRFFTHSESFLARMSLLAAEELLGDGFCRIHKSHLVNLMYVRSAKGQTLTMTDGTVLPVSRTLQAEIRKKCEG</sequence>
<dbReference type="EMBL" id="DVMU01000140">
    <property type="protein sequence ID" value="HIU34154.1"/>
    <property type="molecule type" value="Genomic_DNA"/>
</dbReference>
<proteinExistence type="predicted"/>
<comment type="caution">
    <text evidence="2">The sequence shown here is derived from an EMBL/GenBank/DDBJ whole genome shotgun (WGS) entry which is preliminary data.</text>
</comment>
<dbReference type="Gene3D" id="2.40.50.1020">
    <property type="entry name" value="LytTr DNA-binding domain"/>
    <property type="match status" value="1"/>
</dbReference>
<dbReference type="SMART" id="SM00850">
    <property type="entry name" value="LytTR"/>
    <property type="match status" value="1"/>
</dbReference>
<accession>A0A9D1IE20</accession>